<keyword evidence="2" id="KW-0547">Nucleotide-binding</keyword>
<dbReference type="EC" id="3.6.4.13" evidence="1"/>
<reference evidence="9 10" key="1">
    <citation type="journal article" date="2020" name="ISME J.">
        <title>Uncovering the hidden diversity of litter-decomposition mechanisms in mushroom-forming fungi.</title>
        <authorList>
            <person name="Floudas D."/>
            <person name="Bentzer J."/>
            <person name="Ahren D."/>
            <person name="Johansson T."/>
            <person name="Persson P."/>
            <person name="Tunlid A."/>
        </authorList>
    </citation>
    <scope>NUCLEOTIDE SEQUENCE [LARGE SCALE GENOMIC DNA]</scope>
    <source>
        <strain evidence="9 10">CBS 101986</strain>
    </source>
</reference>
<organism evidence="9 10">
    <name type="scientific">Psilocybe cf. subviscida</name>
    <dbReference type="NCBI Taxonomy" id="2480587"/>
    <lineage>
        <taxon>Eukaryota</taxon>
        <taxon>Fungi</taxon>
        <taxon>Dikarya</taxon>
        <taxon>Basidiomycota</taxon>
        <taxon>Agaricomycotina</taxon>
        <taxon>Agaricomycetes</taxon>
        <taxon>Agaricomycetidae</taxon>
        <taxon>Agaricales</taxon>
        <taxon>Agaricineae</taxon>
        <taxon>Strophariaceae</taxon>
        <taxon>Psilocybe</taxon>
    </lineage>
</organism>
<dbReference type="GO" id="GO:0005524">
    <property type="term" value="F:ATP binding"/>
    <property type="evidence" value="ECO:0007669"/>
    <property type="project" value="UniProtKB-KW"/>
</dbReference>
<dbReference type="EMBL" id="JAACJJ010000056">
    <property type="protein sequence ID" value="KAF5312321.1"/>
    <property type="molecule type" value="Genomic_DNA"/>
</dbReference>
<keyword evidence="5" id="KW-0067">ATP-binding</keyword>
<evidence type="ECO:0000313" key="10">
    <source>
        <dbReference type="Proteomes" id="UP000567179"/>
    </source>
</evidence>
<evidence type="ECO:0000256" key="4">
    <source>
        <dbReference type="ARBA" id="ARBA00022806"/>
    </source>
</evidence>
<feature type="region of interest" description="Disordered" evidence="6">
    <location>
        <begin position="68"/>
        <end position="102"/>
    </location>
</feature>
<sequence>MPTVLTTTERHRPGSLRDSVRRLFARASNNQSASRPGMFDRAQNTSIQNAIFTINQYGALAVDPPPPGSVALAQTASGSTTASSRAHEYGPSGSPRPRRESPDVYVDCLMTESRGYPLWIPSPNRSLPTLNRTLGVSVGDVGVLTLEGGFDFVFNIFYDATHPINAAVGVPDTFIPFTPVPAAADIQQFVEWNAGSFLADASIDRVDDDGDRSTTVLEATGTEGAVLMIPENIHTTKLKMTIRLRKYVKENIAEWYRFVKHTLGHDIENGDLRVVYGCRKSSGFGIATAFNTGRRENTRLTFSVEGPWTDSSRCPYRWSHTGSAEVKAGPSGEDHVEVLSTEPVRNQCLFVNTIDARVSAETWKYVELNTVAQMMPNSTREPNSGERGPTAKSGAPGSMGEPSSPCRERAFHPSGILQNILETITPGLPAYIVCDDDWAPFVSDRILDARGFVDQILEKRMIFEDQGMMFFCTENDIDLFCHRRGAHIRFNRISPIDNSSDDSDSHWKAERRVSPRLQPVTMDPFTLSPGRTQGINIPVQGGPVLGASSLSSLSPLPEKEDGLITEHPEELANMPQHIGSIQRDLGDIIRNLNTLVERAVNTPAAPPQVLSSPHQQHSELLDPFATNSSTSTLEANNTPLKPPNQAVNGNDISSISQRLDALVSSVGQLIALQLMQAQDYQRLSHPTFADSHNSSVTTLNTGLGNGLPKRLSSIRQPNTPLRTLSSSQSIMQDLPMRPILLEQLQPGFTHPGPQRRSTPLSVWVNVPQGDHWAGSAGGRDDGHVIFKWEQLALAPELLRSLAKFGVGPQNKIQQRTVPFLLQGVDMIAQAPPTQERTAAYVIPAIQVAIKNLNTHLNKGPLVVMVSTTIDQVTQAQRIIHDLGGPIGVKSALCVGTSTDTTNLAQELQVLQQDMPHIICGTPQKLHALFTAPGGVSGAEVRFLVLDEVDQLIARNLHEFVFNIVKLLPPPRSLPISGAMASATNPLPAMMSIISPGSSTTPQMTFTSPCEPGSPVVPASQSSSAVPGSGRRFSSVPSTSPSVPSTNPSVPSTTPSPSTRPNEQQRQSNPLSTFFPGPLIKRQTAIFSNTVPQDVLNLANQIHLREPVRVLVRREGNVSISKAGQGSTGLRQYYLYLAFTADARSEPKALTAGGGLGVIGPDPSASRAETTQVREWKLDALADIFEQVEVTQAIVHVGGMNELDAIVDMLASRGVDAIALHSDMNNTSRVAALIKFRDPASSIMRQPASKALVIYDVQLGNNEVSHVPLVINYDLPKAVEEYSHRVSSAIASNQSRAGVVINFVTATGGDVEMLRSIEIFFKIKCPEVPMNIRDIL</sequence>
<feature type="region of interest" description="Disordered" evidence="6">
    <location>
        <begin position="374"/>
        <end position="408"/>
    </location>
</feature>
<keyword evidence="3" id="KW-0378">Hydrolase</keyword>
<dbReference type="Pfam" id="PF00271">
    <property type="entry name" value="Helicase_C"/>
    <property type="match status" value="1"/>
</dbReference>
<dbReference type="PANTHER" id="PTHR47958">
    <property type="entry name" value="ATP-DEPENDENT RNA HELICASE DBP3"/>
    <property type="match status" value="1"/>
</dbReference>
<feature type="compositionally biased region" description="Polar residues" evidence="6">
    <location>
        <begin position="1059"/>
        <end position="1071"/>
    </location>
</feature>
<feature type="region of interest" description="Disordered" evidence="6">
    <location>
        <begin position="627"/>
        <end position="646"/>
    </location>
</feature>
<dbReference type="InterPro" id="IPR001650">
    <property type="entry name" value="Helicase_C-like"/>
</dbReference>
<evidence type="ECO:0000259" key="8">
    <source>
        <dbReference type="PROSITE" id="PS51194"/>
    </source>
</evidence>
<dbReference type="Gene3D" id="3.40.50.300">
    <property type="entry name" value="P-loop containing nucleotide triphosphate hydrolases"/>
    <property type="match status" value="2"/>
</dbReference>
<feature type="region of interest" description="Disordered" evidence="6">
    <location>
        <begin position="691"/>
        <end position="723"/>
    </location>
</feature>
<feature type="compositionally biased region" description="Low complexity" evidence="6">
    <location>
        <begin position="1012"/>
        <end position="1058"/>
    </location>
</feature>
<dbReference type="InterPro" id="IPR027417">
    <property type="entry name" value="P-loop_NTPase"/>
</dbReference>
<feature type="compositionally biased region" description="Low complexity" evidence="6">
    <location>
        <begin position="71"/>
        <end position="95"/>
    </location>
</feature>
<dbReference type="InterPro" id="IPR014001">
    <property type="entry name" value="Helicase_ATP-bd"/>
</dbReference>
<dbReference type="GO" id="GO:0003676">
    <property type="term" value="F:nucleic acid binding"/>
    <property type="evidence" value="ECO:0007669"/>
    <property type="project" value="InterPro"/>
</dbReference>
<name>A0A8H5AWQ1_9AGAR</name>
<dbReference type="Proteomes" id="UP000567179">
    <property type="component" value="Unassembled WGS sequence"/>
</dbReference>
<feature type="compositionally biased region" description="Polar residues" evidence="6">
    <location>
        <begin position="713"/>
        <end position="723"/>
    </location>
</feature>
<dbReference type="PROSITE" id="PS51192">
    <property type="entry name" value="HELICASE_ATP_BIND_1"/>
    <property type="match status" value="1"/>
</dbReference>
<accession>A0A8H5AWQ1</accession>
<evidence type="ECO:0000256" key="3">
    <source>
        <dbReference type="ARBA" id="ARBA00022801"/>
    </source>
</evidence>
<keyword evidence="10" id="KW-1185">Reference proteome</keyword>
<keyword evidence="4" id="KW-0347">Helicase</keyword>
<feature type="region of interest" description="Disordered" evidence="6">
    <location>
        <begin position="991"/>
        <end position="1074"/>
    </location>
</feature>
<dbReference type="PROSITE" id="PS51194">
    <property type="entry name" value="HELICASE_CTER"/>
    <property type="match status" value="1"/>
</dbReference>
<feature type="compositionally biased region" description="Polar residues" evidence="6">
    <location>
        <begin position="994"/>
        <end position="1007"/>
    </location>
</feature>
<dbReference type="SUPFAM" id="SSF52540">
    <property type="entry name" value="P-loop containing nucleoside triphosphate hydrolases"/>
    <property type="match status" value="2"/>
</dbReference>
<dbReference type="GO" id="GO:0016787">
    <property type="term" value="F:hydrolase activity"/>
    <property type="evidence" value="ECO:0007669"/>
    <property type="project" value="UniProtKB-KW"/>
</dbReference>
<proteinExistence type="predicted"/>
<dbReference type="InterPro" id="IPR011545">
    <property type="entry name" value="DEAD/DEAH_box_helicase_dom"/>
</dbReference>
<dbReference type="GO" id="GO:0003724">
    <property type="term" value="F:RNA helicase activity"/>
    <property type="evidence" value="ECO:0007669"/>
    <property type="project" value="UniProtKB-EC"/>
</dbReference>
<evidence type="ECO:0000256" key="5">
    <source>
        <dbReference type="ARBA" id="ARBA00022840"/>
    </source>
</evidence>
<gene>
    <name evidence="9" type="ORF">D9619_002402</name>
</gene>
<protein>
    <recommendedName>
        <fullName evidence="1">RNA helicase</fullName>
        <ecNumber evidence="1">3.6.4.13</ecNumber>
    </recommendedName>
</protein>
<feature type="domain" description="Helicase C-terminal" evidence="8">
    <location>
        <begin position="1179"/>
        <end position="1335"/>
    </location>
</feature>
<evidence type="ECO:0000256" key="2">
    <source>
        <dbReference type="ARBA" id="ARBA00022741"/>
    </source>
</evidence>
<evidence type="ECO:0000313" key="9">
    <source>
        <dbReference type="EMBL" id="KAF5312321.1"/>
    </source>
</evidence>
<evidence type="ECO:0000259" key="7">
    <source>
        <dbReference type="PROSITE" id="PS51192"/>
    </source>
</evidence>
<evidence type="ECO:0000256" key="1">
    <source>
        <dbReference type="ARBA" id="ARBA00012552"/>
    </source>
</evidence>
<dbReference type="SMART" id="SM00487">
    <property type="entry name" value="DEXDc"/>
    <property type="match status" value="1"/>
</dbReference>
<comment type="caution">
    <text evidence="9">The sequence shown here is derived from an EMBL/GenBank/DDBJ whole genome shotgun (WGS) entry which is preliminary data.</text>
</comment>
<evidence type="ECO:0000256" key="6">
    <source>
        <dbReference type="SAM" id="MobiDB-lite"/>
    </source>
</evidence>
<dbReference type="Pfam" id="PF00270">
    <property type="entry name" value="DEAD"/>
    <property type="match status" value="1"/>
</dbReference>
<feature type="domain" description="Helicase ATP-binding" evidence="7">
    <location>
        <begin position="817"/>
        <end position="984"/>
    </location>
</feature>
<feature type="compositionally biased region" description="Polar residues" evidence="6">
    <location>
        <begin position="691"/>
        <end position="702"/>
    </location>
</feature>
<dbReference type="OrthoDB" id="4726at2759"/>